<dbReference type="SUPFAM" id="SSF47413">
    <property type="entry name" value="lambda repressor-like DNA-binding domains"/>
    <property type="match status" value="1"/>
</dbReference>
<reference evidence="5" key="1">
    <citation type="journal article" date="2019" name="Int. J. Syst. Evol. Microbiol.">
        <title>The Global Catalogue of Microorganisms (GCM) 10K type strain sequencing project: providing services to taxonomists for standard genome sequencing and annotation.</title>
        <authorList>
            <consortium name="The Broad Institute Genomics Platform"/>
            <consortium name="The Broad Institute Genome Sequencing Center for Infectious Disease"/>
            <person name="Wu L."/>
            <person name="Ma J."/>
        </authorList>
    </citation>
    <scope>NUCLEOTIDE SEQUENCE [LARGE SCALE GENOMIC DNA]</scope>
    <source>
        <strain evidence="5">CCM 7043</strain>
    </source>
</reference>
<comment type="caution">
    <text evidence="4">The sequence shown here is derived from an EMBL/GenBank/DDBJ whole genome shotgun (WGS) entry which is preliminary data.</text>
</comment>
<dbReference type="EMBL" id="JBHUHF010000001">
    <property type="protein sequence ID" value="MFD2028716.1"/>
    <property type="molecule type" value="Genomic_DNA"/>
</dbReference>
<evidence type="ECO:0000256" key="1">
    <source>
        <dbReference type="SAM" id="MobiDB-lite"/>
    </source>
</evidence>
<evidence type="ECO:0000256" key="2">
    <source>
        <dbReference type="SAM" id="Phobius"/>
    </source>
</evidence>
<dbReference type="InterPro" id="IPR001387">
    <property type="entry name" value="Cro/C1-type_HTH"/>
</dbReference>
<organism evidence="4 5">
    <name type="scientific">Promicromonospora aerolata</name>
    <dbReference type="NCBI Taxonomy" id="195749"/>
    <lineage>
        <taxon>Bacteria</taxon>
        <taxon>Bacillati</taxon>
        <taxon>Actinomycetota</taxon>
        <taxon>Actinomycetes</taxon>
        <taxon>Micrococcales</taxon>
        <taxon>Promicromonosporaceae</taxon>
        <taxon>Promicromonospora</taxon>
    </lineage>
</organism>
<accession>A0ABW4VDK0</accession>
<feature type="region of interest" description="Disordered" evidence="1">
    <location>
        <begin position="270"/>
        <end position="312"/>
    </location>
</feature>
<evidence type="ECO:0000259" key="3">
    <source>
        <dbReference type="PROSITE" id="PS50943"/>
    </source>
</evidence>
<dbReference type="InterPro" id="IPR010982">
    <property type="entry name" value="Lambda_DNA-bd_dom_sf"/>
</dbReference>
<dbReference type="RefSeq" id="WP_377200382.1">
    <property type="nucleotide sequence ID" value="NZ_JBHUHF010000001.1"/>
</dbReference>
<feature type="domain" description="HTH cro/C1-type" evidence="3">
    <location>
        <begin position="374"/>
        <end position="402"/>
    </location>
</feature>
<keyword evidence="2" id="KW-0472">Membrane</keyword>
<keyword evidence="5" id="KW-1185">Reference proteome</keyword>
<proteinExistence type="predicted"/>
<feature type="region of interest" description="Disordered" evidence="1">
    <location>
        <begin position="404"/>
        <end position="424"/>
    </location>
</feature>
<feature type="transmembrane region" description="Helical" evidence="2">
    <location>
        <begin position="50"/>
        <end position="68"/>
    </location>
</feature>
<feature type="transmembrane region" description="Helical" evidence="2">
    <location>
        <begin position="21"/>
        <end position="38"/>
    </location>
</feature>
<name>A0ABW4VDK0_9MICO</name>
<evidence type="ECO:0000313" key="5">
    <source>
        <dbReference type="Proteomes" id="UP001597338"/>
    </source>
</evidence>
<evidence type="ECO:0000313" key="4">
    <source>
        <dbReference type="EMBL" id="MFD2028716.1"/>
    </source>
</evidence>
<gene>
    <name evidence="4" type="ORF">ACFSL2_24740</name>
</gene>
<protein>
    <submittedName>
        <fullName evidence="4">Helix-turn-helix domain-containing protein</fullName>
    </submittedName>
</protein>
<dbReference type="Proteomes" id="UP001597338">
    <property type="component" value="Unassembled WGS sequence"/>
</dbReference>
<dbReference type="PROSITE" id="PS50943">
    <property type="entry name" value="HTH_CROC1"/>
    <property type="match status" value="1"/>
</dbReference>
<feature type="compositionally biased region" description="Basic and acidic residues" evidence="1">
    <location>
        <begin position="270"/>
        <end position="299"/>
    </location>
</feature>
<keyword evidence="2" id="KW-0812">Transmembrane</keyword>
<keyword evidence="2" id="KW-1133">Transmembrane helix</keyword>
<feature type="region of interest" description="Disordered" evidence="1">
    <location>
        <begin position="318"/>
        <end position="337"/>
    </location>
</feature>
<feature type="transmembrane region" description="Helical" evidence="2">
    <location>
        <begin position="89"/>
        <end position="109"/>
    </location>
</feature>
<sequence>MASEKRPRRVPAVIADIRRNPGFFLGAFGLSAWAYIGMSHTIAAYEGPELGYALGVAYEALVIGLAWEGRRRADRALESGRSPAGHGRWLGGAIVVGVLSGALAAWHGWLLGEGIFAASRAVAPVLAAVAVHLFFQSASSARNLDRLAQIETDRETAVLDMLDAVRLAQIAPEEERAARIAEVNAAVTRVHRHVPAGVTAEVTRPHLESERTIRDVVQEAASLAGEWMPESEAPEAPEATTAGQALNRVHLPELVLPAGVQLGLAVTDGGEHDKAAHDEPALPDSPEHEPAITPDRARSEPALTGEVERVQLERKYAPVKPAADQGAAPVKRQDRDPVTDWDTLSASVTTPAVTSQAAVTSPGSALTTQQISEIRVLRWEQNLSLEEVSERVGVPISAVNRYAPSTDVPTTETGSVLAVPGARS</sequence>